<evidence type="ECO:0000313" key="3">
    <source>
        <dbReference type="EMBL" id="QLV00581.1"/>
    </source>
</evidence>
<evidence type="ECO:0000313" key="7">
    <source>
        <dbReference type="Proteomes" id="UP000512115"/>
    </source>
</evidence>
<accession>A0A7H9K3R3</accession>
<dbReference type="EMBL" id="CP056159">
    <property type="protein sequence ID" value="QLV00581.1"/>
    <property type="molecule type" value="Genomic_DNA"/>
</dbReference>
<evidence type="ECO:0000259" key="2">
    <source>
        <dbReference type="Pfam" id="PF13439"/>
    </source>
</evidence>
<dbReference type="Proteomes" id="UP000512115">
    <property type="component" value="Chromosome"/>
</dbReference>
<organism evidence="3 7">
    <name type="scientific">Escherichia marmotae</name>
    <dbReference type="NCBI Taxonomy" id="1499973"/>
    <lineage>
        <taxon>Bacteria</taxon>
        <taxon>Pseudomonadati</taxon>
        <taxon>Pseudomonadota</taxon>
        <taxon>Gammaproteobacteria</taxon>
        <taxon>Enterobacterales</taxon>
        <taxon>Enterobacteriaceae</taxon>
        <taxon>Escherichia</taxon>
    </lineage>
</organism>
<keyword evidence="5" id="KW-0328">Glycosyltransferase</keyword>
<reference evidence="7 8" key="2">
    <citation type="submission" date="2020-06" db="EMBL/GenBank/DDBJ databases">
        <title>REHAB project genomes.</title>
        <authorList>
            <person name="Shaw L.P."/>
        </authorList>
    </citation>
    <scope>NUCLEOTIDE SEQUENCE [LARGE SCALE GENOMIC DNA]</scope>
    <source>
        <strain evidence="4 8">RHBSTW-00777</strain>
        <strain evidence="3 7">RHBSTW-00814</strain>
    </source>
</reference>
<dbReference type="EC" id="2.4.1.246" evidence="5"/>
<dbReference type="Pfam" id="PF00534">
    <property type="entry name" value="Glycos_transf_1"/>
    <property type="match status" value="1"/>
</dbReference>
<dbReference type="Proteomes" id="UP000512146">
    <property type="component" value="Chromosome"/>
</dbReference>
<evidence type="ECO:0000313" key="8">
    <source>
        <dbReference type="Proteomes" id="UP000512146"/>
    </source>
</evidence>
<sequence length="363" mass="40889">MSKRIIFVITGLGLGGAEKQICLLADKFSVQNNEVNIVVLNGNVNVTPLNKNIRIHNLHMKKNPLGLLNAVLSLAKIIDFFKPDIVHGHMFHANIVARLAKIFTCNKYKLVCTAHSKNEGGHIRMLVYRLTDFLCDVTTNVSKEALDVFIKKKAFRKSKSIPVYNGIDTELFKYDPLQRDKIRHILNINNDDSLILSVGRLTDAKDYPNLLKALLELPERYKLVIIGDGEARSEVERTILNYGLEKRVKLLGSIANVAAYYSACDLYVSSSKWEGFGLVVAEAMSCQRLVVATNAGGVAEVVGDMNYIVPVSDSQSLAKKINEVMEYDKEIKMEIMLRNREFVLTMFSIDIVEDEWMRLYASI</sequence>
<proteinExistence type="predicted"/>
<dbReference type="GO" id="GO:1901135">
    <property type="term" value="P:carbohydrate derivative metabolic process"/>
    <property type="evidence" value="ECO:0007669"/>
    <property type="project" value="UniProtKB-ARBA"/>
</dbReference>
<evidence type="ECO:0000313" key="4">
    <source>
        <dbReference type="EMBL" id="QLX30790.1"/>
    </source>
</evidence>
<dbReference type="GO" id="GO:0103011">
    <property type="term" value="F:mannosylfructose-phosphate synthase activity"/>
    <property type="evidence" value="ECO:0007669"/>
    <property type="project" value="UniProtKB-EC"/>
</dbReference>
<gene>
    <name evidence="5" type="primary">wbtF</name>
    <name evidence="4" type="ORF">HV276_14280</name>
    <name evidence="3" type="ORF">HV284_05600</name>
    <name evidence="5" type="ORF">NCTC8196_02861</name>
</gene>
<feature type="domain" description="Glycosyl transferase family 1" evidence="1">
    <location>
        <begin position="179"/>
        <end position="328"/>
    </location>
</feature>
<dbReference type="Gene3D" id="3.40.50.2000">
    <property type="entry name" value="Glycogen Phosphorylase B"/>
    <property type="match status" value="2"/>
</dbReference>
<dbReference type="SUPFAM" id="SSF53756">
    <property type="entry name" value="UDP-Glycosyltransferase/glycogen phosphorylase"/>
    <property type="match status" value="1"/>
</dbReference>
<name>A0A7H9K3R3_9ESCH</name>
<evidence type="ECO:0000259" key="1">
    <source>
        <dbReference type="Pfam" id="PF00534"/>
    </source>
</evidence>
<feature type="domain" description="Glycosyltransferase subfamily 4-like N-terminal" evidence="2">
    <location>
        <begin position="15"/>
        <end position="170"/>
    </location>
</feature>
<evidence type="ECO:0000313" key="6">
    <source>
        <dbReference type="Proteomes" id="UP000277464"/>
    </source>
</evidence>
<dbReference type="InterPro" id="IPR028098">
    <property type="entry name" value="Glyco_trans_4-like_N"/>
</dbReference>
<dbReference type="RefSeq" id="WP_016248878.1">
    <property type="nucleotide sequence ID" value="NZ_CAKAEI010000121.1"/>
</dbReference>
<dbReference type="PANTHER" id="PTHR12526">
    <property type="entry name" value="GLYCOSYLTRANSFERASE"/>
    <property type="match status" value="1"/>
</dbReference>
<keyword evidence="3" id="KW-0808">Transferase</keyword>
<reference evidence="5 6" key="1">
    <citation type="submission" date="2018-12" db="EMBL/GenBank/DDBJ databases">
        <authorList>
            <consortium name="Pathogen Informatics"/>
        </authorList>
    </citation>
    <scope>NUCLEOTIDE SEQUENCE [LARGE SCALE GENOMIC DNA]</scope>
    <source>
        <strain evidence="5 6">NCTC8196</strain>
    </source>
</reference>
<dbReference type="Pfam" id="PF13439">
    <property type="entry name" value="Glyco_transf_4"/>
    <property type="match status" value="1"/>
</dbReference>
<protein>
    <submittedName>
        <fullName evidence="3">Glycosyltransferase</fullName>
        <ecNumber evidence="5">2.4.1.246</ecNumber>
    </submittedName>
</protein>
<dbReference type="InterPro" id="IPR001296">
    <property type="entry name" value="Glyco_trans_1"/>
</dbReference>
<dbReference type="EMBL" id="CP056165">
    <property type="protein sequence ID" value="QLX30790.1"/>
    <property type="molecule type" value="Genomic_DNA"/>
</dbReference>
<dbReference type="EMBL" id="LR134270">
    <property type="protein sequence ID" value="VED79435.1"/>
    <property type="molecule type" value="Genomic_DNA"/>
</dbReference>
<dbReference type="Proteomes" id="UP000277464">
    <property type="component" value="Chromosome"/>
</dbReference>
<dbReference type="AlphaFoldDB" id="A0A7H9K3R3"/>
<evidence type="ECO:0000313" key="5">
    <source>
        <dbReference type="EMBL" id="VED79435.1"/>
    </source>
</evidence>